<dbReference type="Proteomes" id="UP000625316">
    <property type="component" value="Unassembled WGS sequence"/>
</dbReference>
<comment type="caution">
    <text evidence="1">The sequence shown here is derived from an EMBL/GenBank/DDBJ whole genome shotgun (WGS) entry which is preliminary data.</text>
</comment>
<sequence>MRQNLKSRIWVSQGDNTYNFPEQAIDEVNQKPPIGVCFSGGGTRAMTAAMGQLRALEHLGVIPKIRYISCVSGGSWASSIYTYYRAGAKNDAELLGPVTPAEKITDEHVVNGLKQTQLAYGATKSLNKVIPCSWELPKGWICKTIMKKWKYSSHDVWNYAIGQTYLEPYGLFNSDIAKDRPDELPYFSYDATTVDEIKACNPKLQAKEFLTVRPGRPYLIMNACVLLRPKYHFLFPNAKDIQADLINFEYTPLTVGRPHLKTFQNRFYGGGFIEPFAYGGGVPVAAPLSPPCAESARKLNSAGWVDIPSPSRHYSLTETTGTSSSAFAESFLHYDVTRFNPKDFYWAVKGNGPYCGHKTLFGDGGLLENNGLIPLIQRGVKLAIVFINAATKLDPTYCPNDDQHDDRNNPNGKCDATLPALFGYSNPKWEWYYPHNQVFPSNEFRLVLDALNQKRERNEPMIVTCQHTICENTDWGVNARQEPMLVTWCYLDRYSKWEAQLGSSKIRKQIKQGNKKYIPACMKGPYLDFPNYKTIGQDGDFDLVKLTKEQITLLADFTCDAILMDEEQAILTAIQQVG</sequence>
<dbReference type="RefSeq" id="WP_264325198.1">
    <property type="nucleotide sequence ID" value="NZ_JADEXQ010000034.1"/>
</dbReference>
<dbReference type="InterPro" id="IPR016035">
    <property type="entry name" value="Acyl_Trfase/lysoPLipase"/>
</dbReference>
<keyword evidence="2" id="KW-1185">Reference proteome</keyword>
<protein>
    <submittedName>
        <fullName evidence="1">Patatin-like phospholipase family protein</fullName>
    </submittedName>
</protein>
<dbReference type="GO" id="GO:0005829">
    <property type="term" value="C:cytosol"/>
    <property type="evidence" value="ECO:0007669"/>
    <property type="project" value="TreeGrafter"/>
</dbReference>
<evidence type="ECO:0000313" key="1">
    <source>
        <dbReference type="EMBL" id="MBE9030374.1"/>
    </source>
</evidence>
<dbReference type="GO" id="GO:0004623">
    <property type="term" value="F:phospholipase A2 activity"/>
    <property type="evidence" value="ECO:0007669"/>
    <property type="project" value="TreeGrafter"/>
</dbReference>
<proteinExistence type="predicted"/>
<reference evidence="1" key="1">
    <citation type="submission" date="2020-10" db="EMBL/GenBank/DDBJ databases">
        <authorList>
            <person name="Castelo-Branco R."/>
            <person name="Eusebio N."/>
            <person name="Adriana R."/>
            <person name="Vieira A."/>
            <person name="Brugerolle De Fraissinette N."/>
            <person name="Rezende De Castro R."/>
            <person name="Schneider M.P."/>
            <person name="Vasconcelos V."/>
            <person name="Leao P.N."/>
        </authorList>
    </citation>
    <scope>NUCLEOTIDE SEQUENCE</scope>
    <source>
        <strain evidence="1">LEGE 11480</strain>
    </source>
</reference>
<gene>
    <name evidence="1" type="ORF">IQ266_11590</name>
</gene>
<dbReference type="AlphaFoldDB" id="A0A928VQQ8"/>
<dbReference type="Gene3D" id="3.40.1090.10">
    <property type="entry name" value="Cytosolic phospholipase A2 catalytic domain"/>
    <property type="match status" value="1"/>
</dbReference>
<dbReference type="SUPFAM" id="SSF52151">
    <property type="entry name" value="FabD/lysophospholipase-like"/>
    <property type="match status" value="1"/>
</dbReference>
<dbReference type="GO" id="GO:0046475">
    <property type="term" value="P:glycerophospholipid catabolic process"/>
    <property type="evidence" value="ECO:0007669"/>
    <property type="project" value="TreeGrafter"/>
</dbReference>
<dbReference type="EMBL" id="JADEXQ010000034">
    <property type="protein sequence ID" value="MBE9030374.1"/>
    <property type="molecule type" value="Genomic_DNA"/>
</dbReference>
<evidence type="ECO:0000313" key="2">
    <source>
        <dbReference type="Proteomes" id="UP000625316"/>
    </source>
</evidence>
<dbReference type="PANTHER" id="PTHR10728:SF40">
    <property type="entry name" value="PATATIN FAMILY PROTEIN"/>
    <property type="match status" value="1"/>
</dbReference>
<accession>A0A928VQQ8</accession>
<dbReference type="PANTHER" id="PTHR10728">
    <property type="entry name" value="CYTOSOLIC PHOSPHOLIPASE A2"/>
    <property type="match status" value="1"/>
</dbReference>
<organism evidence="1 2">
    <name type="scientific">Romeriopsis navalis LEGE 11480</name>
    <dbReference type="NCBI Taxonomy" id="2777977"/>
    <lineage>
        <taxon>Bacteria</taxon>
        <taxon>Bacillati</taxon>
        <taxon>Cyanobacteriota</taxon>
        <taxon>Cyanophyceae</taxon>
        <taxon>Leptolyngbyales</taxon>
        <taxon>Leptolyngbyaceae</taxon>
        <taxon>Romeriopsis</taxon>
        <taxon>Romeriopsis navalis</taxon>
    </lineage>
</organism>
<name>A0A928VQQ8_9CYAN</name>